<dbReference type="STRING" id="1122142.SAMN02910414_01163"/>
<dbReference type="SUPFAM" id="SSF54001">
    <property type="entry name" value="Cysteine proteinases"/>
    <property type="match status" value="1"/>
</dbReference>
<dbReference type="GO" id="GO:0008234">
    <property type="term" value="F:cysteine-type peptidase activity"/>
    <property type="evidence" value="ECO:0007669"/>
    <property type="project" value="UniProtKB-KW"/>
</dbReference>
<dbReference type="PANTHER" id="PTHR47053">
    <property type="entry name" value="MUREIN DD-ENDOPEPTIDASE MEPH-RELATED"/>
    <property type="match status" value="1"/>
</dbReference>
<sequence>MKSRNFTEVVKNNRKGIMSVVMAGCLAFSAPTAGLFEGTLVHNVHATDAKQKKAEAEKNLKDVNGKIDKIFQQQQALESQVDQSTKELAQIMSAQEGLKNDIANKQKEIDKANKDLAKAKEEEKKEYNAMIDRIKYMYENSSSDSLWEAVVDSKSFADMLSNIEYVSSVYKTDKTLLEKYKAAVKKVEDLTKQLQNDMAELQESKSEYDAQQGELNNKINALKAQSGSFEQQIAQAKQLAASYSATVKQQQALINQQVAAQRAAQATNNNGASNGQAKTSKSNRKTGGAGMASNTPSNGPLPPANGSALSYASRFVGGRYVWGGSSLTNGCDCSGFVMAVYAQYGKSLPHSSGAMRGVGTAVSPSAMQPGDIVCYNGHVGIYAGGGQLLSALNSQKGITYCSVNYKPIVAVRRV</sequence>
<keyword evidence="6" id="KW-0175">Coiled coil</keyword>
<accession>A0A1H3IHU2</accession>
<organism evidence="9 10">
    <name type="scientific">Lachnobacterium bovis DSM 14045</name>
    <dbReference type="NCBI Taxonomy" id="1122142"/>
    <lineage>
        <taxon>Bacteria</taxon>
        <taxon>Bacillati</taxon>
        <taxon>Bacillota</taxon>
        <taxon>Clostridia</taxon>
        <taxon>Lachnospirales</taxon>
        <taxon>Lachnospiraceae</taxon>
        <taxon>Lachnobacterium</taxon>
    </lineage>
</organism>
<dbReference type="InterPro" id="IPR038765">
    <property type="entry name" value="Papain-like_cys_pep_sf"/>
</dbReference>
<proteinExistence type="inferred from homology"/>
<dbReference type="Pfam" id="PF24568">
    <property type="entry name" value="CC_PcsB"/>
    <property type="match status" value="1"/>
</dbReference>
<feature type="coiled-coil region" evidence="6">
    <location>
        <begin position="46"/>
        <end position="133"/>
    </location>
</feature>
<gene>
    <name evidence="9" type="ORF">SAMN02910414_01163</name>
</gene>
<keyword evidence="4 9" id="KW-0378">Hydrolase</keyword>
<evidence type="ECO:0000313" key="9">
    <source>
        <dbReference type="EMBL" id="SDY27250.1"/>
    </source>
</evidence>
<dbReference type="InterPro" id="IPR000064">
    <property type="entry name" value="NLP_P60_dom"/>
</dbReference>
<dbReference type="RefSeq" id="WP_074716999.1">
    <property type="nucleotide sequence ID" value="NZ_FNPG01000012.1"/>
</dbReference>
<name>A0A1H3IHU2_9FIRM</name>
<dbReference type="Gene3D" id="6.10.250.3150">
    <property type="match status" value="1"/>
</dbReference>
<dbReference type="PANTHER" id="PTHR47053:SF1">
    <property type="entry name" value="MUREIN DD-ENDOPEPTIDASE MEPH-RELATED"/>
    <property type="match status" value="1"/>
</dbReference>
<dbReference type="EMBL" id="FNPG01000012">
    <property type="protein sequence ID" value="SDY27250.1"/>
    <property type="molecule type" value="Genomic_DNA"/>
</dbReference>
<evidence type="ECO:0000259" key="8">
    <source>
        <dbReference type="PROSITE" id="PS51935"/>
    </source>
</evidence>
<feature type="domain" description="NlpC/P60" evidence="8">
    <location>
        <begin position="302"/>
        <end position="414"/>
    </location>
</feature>
<dbReference type="OrthoDB" id="9808890at2"/>
<evidence type="ECO:0000256" key="2">
    <source>
        <dbReference type="ARBA" id="ARBA00022670"/>
    </source>
</evidence>
<evidence type="ECO:0000313" key="10">
    <source>
        <dbReference type="Proteomes" id="UP000183918"/>
    </source>
</evidence>
<comment type="similarity">
    <text evidence="1">Belongs to the peptidase C40 family.</text>
</comment>
<evidence type="ECO:0000256" key="5">
    <source>
        <dbReference type="ARBA" id="ARBA00022807"/>
    </source>
</evidence>
<keyword evidence="3" id="KW-0732">Signal</keyword>
<protein>
    <submittedName>
        <fullName evidence="9">Cell wall-associated hydrolase, NlpC family</fullName>
    </submittedName>
</protein>
<dbReference type="AlphaFoldDB" id="A0A1H3IHU2"/>
<dbReference type="Gene3D" id="3.90.1720.10">
    <property type="entry name" value="endopeptidase domain like (from Nostoc punctiforme)"/>
    <property type="match status" value="1"/>
</dbReference>
<evidence type="ECO:0000256" key="6">
    <source>
        <dbReference type="SAM" id="Coils"/>
    </source>
</evidence>
<reference evidence="9 10" key="1">
    <citation type="submission" date="2016-10" db="EMBL/GenBank/DDBJ databases">
        <authorList>
            <person name="de Groot N.N."/>
        </authorList>
    </citation>
    <scope>NUCLEOTIDE SEQUENCE [LARGE SCALE GENOMIC DNA]</scope>
    <source>
        <strain evidence="9 10">DSM 14045</strain>
    </source>
</reference>
<keyword evidence="5" id="KW-0788">Thiol protease</keyword>
<keyword evidence="2" id="KW-0645">Protease</keyword>
<dbReference type="Pfam" id="PF00877">
    <property type="entry name" value="NLPC_P60"/>
    <property type="match status" value="1"/>
</dbReference>
<evidence type="ECO:0000256" key="4">
    <source>
        <dbReference type="ARBA" id="ARBA00022801"/>
    </source>
</evidence>
<keyword evidence="10" id="KW-1185">Reference proteome</keyword>
<dbReference type="InterPro" id="IPR051202">
    <property type="entry name" value="Peptidase_C40"/>
</dbReference>
<evidence type="ECO:0000256" key="3">
    <source>
        <dbReference type="ARBA" id="ARBA00022729"/>
    </source>
</evidence>
<dbReference type="InterPro" id="IPR057309">
    <property type="entry name" value="PcsB_CC"/>
</dbReference>
<dbReference type="PROSITE" id="PS51935">
    <property type="entry name" value="NLPC_P60"/>
    <property type="match status" value="1"/>
</dbReference>
<dbReference type="Proteomes" id="UP000183918">
    <property type="component" value="Unassembled WGS sequence"/>
</dbReference>
<feature type="coiled-coil region" evidence="6">
    <location>
        <begin position="177"/>
        <end position="239"/>
    </location>
</feature>
<dbReference type="GO" id="GO:0006508">
    <property type="term" value="P:proteolysis"/>
    <property type="evidence" value="ECO:0007669"/>
    <property type="project" value="UniProtKB-KW"/>
</dbReference>
<feature type="region of interest" description="Disordered" evidence="7">
    <location>
        <begin position="265"/>
        <end position="304"/>
    </location>
</feature>
<evidence type="ECO:0000256" key="7">
    <source>
        <dbReference type="SAM" id="MobiDB-lite"/>
    </source>
</evidence>
<evidence type="ECO:0000256" key="1">
    <source>
        <dbReference type="ARBA" id="ARBA00007074"/>
    </source>
</evidence>